<dbReference type="PANTHER" id="PTHR45703:SF36">
    <property type="entry name" value="DYNEIN HEAVY CHAIN, CYTOPLASMIC"/>
    <property type="match status" value="1"/>
</dbReference>
<dbReference type="EMBL" id="CAJFCW020000003">
    <property type="protein sequence ID" value="CAG9107396.1"/>
    <property type="molecule type" value="Genomic_DNA"/>
</dbReference>
<dbReference type="GO" id="GO:0007018">
    <property type="term" value="P:microtubule-based movement"/>
    <property type="evidence" value="ECO:0007669"/>
    <property type="project" value="InterPro"/>
</dbReference>
<dbReference type="Pfam" id="PF12777">
    <property type="entry name" value="MT"/>
    <property type="match status" value="1"/>
</dbReference>
<dbReference type="GO" id="GO:0045505">
    <property type="term" value="F:dynein intermediate chain binding"/>
    <property type="evidence" value="ECO:0007669"/>
    <property type="project" value="InterPro"/>
</dbReference>
<gene>
    <name evidence="7" type="ORF">BOKJ2_LOCUS6991</name>
</gene>
<dbReference type="Proteomes" id="UP000783686">
    <property type="component" value="Unassembled WGS sequence"/>
</dbReference>
<dbReference type="InterPro" id="IPR035706">
    <property type="entry name" value="AAA_9"/>
</dbReference>
<dbReference type="InterPro" id="IPR027417">
    <property type="entry name" value="P-loop_NTPase"/>
</dbReference>
<organism evidence="7 8">
    <name type="scientific">Bursaphelenchus okinawaensis</name>
    <dbReference type="NCBI Taxonomy" id="465554"/>
    <lineage>
        <taxon>Eukaryota</taxon>
        <taxon>Metazoa</taxon>
        <taxon>Ecdysozoa</taxon>
        <taxon>Nematoda</taxon>
        <taxon>Chromadorea</taxon>
        <taxon>Rhabditida</taxon>
        <taxon>Tylenchina</taxon>
        <taxon>Tylenchomorpha</taxon>
        <taxon>Aphelenchoidea</taxon>
        <taxon>Aphelenchoididae</taxon>
        <taxon>Bursaphelenchus</taxon>
    </lineage>
</organism>
<dbReference type="InterPro" id="IPR041658">
    <property type="entry name" value="AAA_lid_11"/>
</dbReference>
<dbReference type="FunFam" id="1.20.920.20:FF:000013">
    <property type="entry name" value="Dynein Heavy Chain"/>
    <property type="match status" value="1"/>
</dbReference>
<dbReference type="Gene3D" id="1.10.8.1220">
    <property type="match status" value="1"/>
</dbReference>
<dbReference type="Proteomes" id="UP000614601">
    <property type="component" value="Unassembled WGS sequence"/>
</dbReference>
<dbReference type="GO" id="GO:0030286">
    <property type="term" value="C:dynein complex"/>
    <property type="evidence" value="ECO:0007669"/>
    <property type="project" value="InterPro"/>
</dbReference>
<evidence type="ECO:0000313" key="7">
    <source>
        <dbReference type="EMBL" id="CAD5217245.1"/>
    </source>
</evidence>
<keyword evidence="1" id="KW-0175">Coiled coil</keyword>
<evidence type="ECO:0000259" key="4">
    <source>
        <dbReference type="Pfam" id="PF12781"/>
    </source>
</evidence>
<dbReference type="InterPro" id="IPR042219">
    <property type="entry name" value="AAA_lid_11_sf"/>
</dbReference>
<dbReference type="Pfam" id="PF12781">
    <property type="entry name" value="AAA_9"/>
    <property type="match status" value="1"/>
</dbReference>
<dbReference type="GO" id="GO:0051959">
    <property type="term" value="F:dynein light intermediate chain binding"/>
    <property type="evidence" value="ECO:0007669"/>
    <property type="project" value="InterPro"/>
</dbReference>
<dbReference type="InterPro" id="IPR043160">
    <property type="entry name" value="Dynein_C_barrel"/>
</dbReference>
<proteinExistence type="predicted"/>
<dbReference type="InterPro" id="IPR024743">
    <property type="entry name" value="Dynein_HC_stalk"/>
</dbReference>
<evidence type="ECO:0000259" key="6">
    <source>
        <dbReference type="Pfam" id="PF18199"/>
    </source>
</evidence>
<keyword evidence="8" id="KW-1185">Reference proteome</keyword>
<dbReference type="InterPro" id="IPR041228">
    <property type="entry name" value="Dynein_C"/>
</dbReference>
<feature type="domain" description="Dynein heavy chain C-terminal" evidence="6">
    <location>
        <begin position="1628"/>
        <end position="1777"/>
    </location>
</feature>
<dbReference type="PANTHER" id="PTHR45703">
    <property type="entry name" value="DYNEIN HEAVY CHAIN"/>
    <property type="match status" value="1"/>
</dbReference>
<reference evidence="7" key="1">
    <citation type="submission" date="2020-09" db="EMBL/GenBank/DDBJ databases">
        <authorList>
            <person name="Kikuchi T."/>
        </authorList>
    </citation>
    <scope>NUCLEOTIDE SEQUENCE</scope>
    <source>
        <strain evidence="7">SH1</strain>
    </source>
</reference>
<comment type="caution">
    <text evidence="7">The sequence shown here is derived from an EMBL/GenBank/DDBJ whole genome shotgun (WGS) entry which is preliminary data.</text>
</comment>
<protein>
    <submittedName>
        <fullName evidence="7">Uncharacterized protein</fullName>
    </submittedName>
</protein>
<dbReference type="Gene3D" id="3.10.490.20">
    <property type="match status" value="1"/>
</dbReference>
<accession>A0A811KNN8</accession>
<feature type="domain" description="Dynein heavy chain coiled coil stalk" evidence="3">
    <location>
        <begin position="538"/>
        <end position="876"/>
    </location>
</feature>
<evidence type="ECO:0000256" key="1">
    <source>
        <dbReference type="SAM" id="Coils"/>
    </source>
</evidence>
<sequence length="1789" mass="206913">MVMFSKYLVLIYGLNGSGKDEFIENVISVFEPEKWDIHYLNLSSELNPIDFYNTIMSCNLVRMGPNHYTGAGDKSVLIVLQGFERLPVVSNNSVIEFLRSLFDMGRVVNPQKETTRFTSVYFLVDFSTEIIGPQNLPIPERLRRHVFPVLCHQTNKTLPYEVGYNFLQVYSQDPLLIKSEEAHDEEHKHDKDPQTHSDEDQEKAFKDCLMRELVTAITDIPVPIVPLCHKLMTCLEDLIDEDIFNNQELHPFTLLQLPDDEQPLVYDYITLEGKIAEYLEKKGKTEVLHSYLIRQFGFLYKIVQLNKDGHCILIGEPENEPAKMVELVADVSDVYLEAPPAQMTEIYWKETVVKVIHMCTKENRKVILHVTDDMPSHDCLQHVLHDLTVLLCGGFPMRLFQQQTGTNGTTVSSISSNWDKRKELTFKMRQNLHVIITINRRTVGHYRSLFFELFHFCMLVNLDNWTSADMLSYASMNLAQLKMQPEQIRHSVGDLMKIHKLMMELNPKFEHSEFVSFIQTYCHMATRKKDKLDTLMNRYQTGIEKLNKANEQMNYMQEELVRLQPELVRTSLETTMLMSQIERETIEIENAREIVAANEFKANEAATKAQALKVECEAEVAEAIPALEASVAALEVLSQRDISMLKTMRNPPSAVRLCMEAVCILLGEQPVKVKQNGKSKLDYWPTALKCLSDMQFLRRIRLFAKDKVPPNIMYIIRKNYISLEEFSPAAIRATSVAAESLCLWVRALESYDTISKQVEPKKQRLKNAEMMVKSNMKQLDSKRKALTDVTERLQHLSDLFSQQSQKKQELQNQIQACEQRVQRAVHLLTALGGERSRWEKNIVDLENELQVYRRTMLIAAAMITYLGNVEDTMRKKAISLTAAAVRYEKAFTMRVILDHTSILYDEKKEKLVENYTIIDYSRKPPFIIDPHGESHRMLPRLLGDNMMIVDLIKPDVAEGIKVAIEQGKTLILDNVSAPPPLCVTQVVKPKFVFDEQKKYLQVESHLLECHPQFRVYLRSDRLDKFTVDFLKNVTVVNVSLGRNVIQENVMNLFLSVNLEEMTQKRDELSDEKTSFLIQLDALEEKIMDVLGKSKDLDNDRVMDMLGGVRELSQSYESRSFELNALEEKLEKLSKKFKELAIFASRLIFISMNLSKLSPFYLRTLKFYFQVFKEAVQADSATLNEGRVEDVKAKVLKAFNEKITNSLFAQHRAVFEFLTKNDVGYKDLQKMSEKDFIQQYTKHMEPTDLNLRQTIIDHDSRIPIAILLNAQSTYVVRNLYTISRQVERIEPKNSMDPNHNPTRIQMAPVENLKTFDWRNCLIDDQWLMVQNCQHLDGDQIIALEALIDLIANAEERRETFRMFLIIYPEKGEAQHSLMGKCKVITLDDDYSLKGFLQYCYSTISPSWLHDQLDTAQRREMLYRLCCFHYCIVERCKYGIFGWITDFTVSTVNFESAANLFKDLCDRWSEITFNSLCSNVLEIAYLADMTDKYDLLVFRTIAQWIFAGLNKHDNATIDNLHLKTYNSTAHGILDQVKKNLFPRDTVMSGLNDIVIRATKKRQVVAVKKVIVEMLHEDEDNVYEVEEEVEEDGKEYVYAVTSSNEEEVASGVEYCVRNEIRAIEEAGIASKRLAYLKSLLEQSEGIQRVEIRHFQRPQAILEQLKQDYAKRQKLPLDELLVYGTLRTPVTVDFVEFAGCYIFGAGYDKDYNCLQEARKPIQPVDSVYVLVKRKNLQIKAETLRVPLYYKQLNAGFAHLLDVEIESNIPPNHWLLRGVKLCTTSPIKMEMEEE</sequence>
<feature type="coiled-coil region" evidence="1">
    <location>
        <begin position="793"/>
        <end position="855"/>
    </location>
</feature>
<dbReference type="EMBL" id="CAJFDH010000003">
    <property type="protein sequence ID" value="CAD5217245.1"/>
    <property type="molecule type" value="Genomic_DNA"/>
</dbReference>
<evidence type="ECO:0000259" key="5">
    <source>
        <dbReference type="Pfam" id="PF18198"/>
    </source>
</evidence>
<dbReference type="OrthoDB" id="5826481at2759"/>
<feature type="domain" description="Dynein heavy chain AAA lid" evidence="5">
    <location>
        <begin position="1417"/>
        <end position="1506"/>
    </location>
</feature>
<evidence type="ECO:0000256" key="2">
    <source>
        <dbReference type="SAM" id="MobiDB-lite"/>
    </source>
</evidence>
<feature type="coiled-coil region" evidence="1">
    <location>
        <begin position="1051"/>
        <end position="1142"/>
    </location>
</feature>
<dbReference type="Gene3D" id="3.40.50.300">
    <property type="entry name" value="P-loop containing nucleotide triphosphate hydrolases"/>
    <property type="match status" value="2"/>
</dbReference>
<dbReference type="Gene3D" id="1.20.920.20">
    <property type="match status" value="1"/>
</dbReference>
<evidence type="ECO:0000259" key="3">
    <source>
        <dbReference type="Pfam" id="PF12777"/>
    </source>
</evidence>
<feature type="region of interest" description="Disordered" evidence="2">
    <location>
        <begin position="182"/>
        <end position="201"/>
    </location>
</feature>
<dbReference type="Pfam" id="PF12775">
    <property type="entry name" value="AAA_7"/>
    <property type="match status" value="1"/>
</dbReference>
<evidence type="ECO:0000313" key="8">
    <source>
        <dbReference type="Proteomes" id="UP000614601"/>
    </source>
</evidence>
<dbReference type="InterPro" id="IPR026983">
    <property type="entry name" value="DHC"/>
</dbReference>
<name>A0A811KNN8_9BILA</name>
<feature type="domain" description="Dynein heavy chain ATP-binding dynein motor region" evidence="4">
    <location>
        <begin position="911"/>
        <end position="1112"/>
    </location>
</feature>
<dbReference type="Pfam" id="PF18199">
    <property type="entry name" value="Dynein_C"/>
    <property type="match status" value="1"/>
</dbReference>
<dbReference type="Pfam" id="PF18198">
    <property type="entry name" value="AAA_lid_11"/>
    <property type="match status" value="1"/>
</dbReference>
<dbReference type="Gene3D" id="1.10.8.720">
    <property type="entry name" value="Region D6 of dynein motor"/>
    <property type="match status" value="1"/>
</dbReference>